<feature type="compositionally biased region" description="Pro residues" evidence="4">
    <location>
        <begin position="2946"/>
        <end position="2958"/>
    </location>
</feature>
<feature type="region of interest" description="Disordered" evidence="4">
    <location>
        <begin position="2500"/>
        <end position="2524"/>
    </location>
</feature>
<dbReference type="PANTHER" id="PTHR45617:SF165">
    <property type="entry name" value="COMMON DPR-INTERACTING PROTEIN-RELATED"/>
    <property type="match status" value="1"/>
</dbReference>
<feature type="region of interest" description="Disordered" evidence="4">
    <location>
        <begin position="952"/>
        <end position="971"/>
    </location>
</feature>
<dbReference type="SMART" id="SM00409">
    <property type="entry name" value="IG"/>
    <property type="match status" value="1"/>
</dbReference>
<feature type="compositionally biased region" description="Low complexity" evidence="4">
    <location>
        <begin position="2714"/>
        <end position="2726"/>
    </location>
</feature>
<feature type="region of interest" description="Disordered" evidence="4">
    <location>
        <begin position="1903"/>
        <end position="1922"/>
    </location>
</feature>
<dbReference type="InterPro" id="IPR013783">
    <property type="entry name" value="Ig-like_fold"/>
</dbReference>
<feature type="region of interest" description="Disordered" evidence="4">
    <location>
        <begin position="844"/>
        <end position="876"/>
    </location>
</feature>
<evidence type="ECO:0000259" key="6">
    <source>
        <dbReference type="SMART" id="SM00082"/>
    </source>
</evidence>
<dbReference type="InterPro" id="IPR000483">
    <property type="entry name" value="Cys-rich_flank_reg_C"/>
</dbReference>
<dbReference type="SUPFAM" id="SSF52058">
    <property type="entry name" value="L domain-like"/>
    <property type="match status" value="1"/>
</dbReference>
<evidence type="ECO:0000256" key="4">
    <source>
        <dbReference type="SAM" id="MobiDB-lite"/>
    </source>
</evidence>
<feature type="compositionally biased region" description="Polar residues" evidence="4">
    <location>
        <begin position="487"/>
        <end position="499"/>
    </location>
</feature>
<dbReference type="InterPro" id="IPR003591">
    <property type="entry name" value="Leu-rich_rpt_typical-subtyp"/>
</dbReference>
<feature type="region of interest" description="Disordered" evidence="4">
    <location>
        <begin position="2943"/>
        <end position="3055"/>
    </location>
</feature>
<feature type="region of interest" description="Disordered" evidence="4">
    <location>
        <begin position="2256"/>
        <end position="2281"/>
    </location>
</feature>
<feature type="compositionally biased region" description="Basic and acidic residues" evidence="4">
    <location>
        <begin position="2727"/>
        <end position="2740"/>
    </location>
</feature>
<feature type="region of interest" description="Disordered" evidence="4">
    <location>
        <begin position="1441"/>
        <end position="1467"/>
    </location>
</feature>
<dbReference type="InterPro" id="IPR001611">
    <property type="entry name" value="Leu-rich_rpt"/>
</dbReference>
<evidence type="ECO:0000256" key="5">
    <source>
        <dbReference type="SAM" id="Phobius"/>
    </source>
</evidence>
<keyword evidence="5" id="KW-0472">Membrane</keyword>
<organism evidence="8 9">
    <name type="scientific">Muraenolepis orangiensis</name>
    <name type="common">Patagonian moray cod</name>
    <dbReference type="NCBI Taxonomy" id="630683"/>
    <lineage>
        <taxon>Eukaryota</taxon>
        <taxon>Metazoa</taxon>
        <taxon>Chordata</taxon>
        <taxon>Craniata</taxon>
        <taxon>Vertebrata</taxon>
        <taxon>Euteleostomi</taxon>
        <taxon>Actinopterygii</taxon>
        <taxon>Neopterygii</taxon>
        <taxon>Teleostei</taxon>
        <taxon>Neoteleostei</taxon>
        <taxon>Acanthomorphata</taxon>
        <taxon>Zeiogadaria</taxon>
        <taxon>Gadariae</taxon>
        <taxon>Gadiformes</taxon>
        <taxon>Muraenolepidoidei</taxon>
        <taxon>Muraenolepididae</taxon>
        <taxon>Muraenolepis</taxon>
    </lineage>
</organism>
<evidence type="ECO:0008006" key="10">
    <source>
        <dbReference type="Google" id="ProtNLM"/>
    </source>
</evidence>
<feature type="region of interest" description="Disordered" evidence="4">
    <location>
        <begin position="1195"/>
        <end position="1214"/>
    </location>
</feature>
<feature type="domain" description="Immunoglobulin" evidence="7">
    <location>
        <begin position="334"/>
        <end position="405"/>
    </location>
</feature>
<feature type="domain" description="LRRCT" evidence="6">
    <location>
        <begin position="275"/>
        <end position="328"/>
    </location>
</feature>
<dbReference type="InterPro" id="IPR003599">
    <property type="entry name" value="Ig_sub"/>
</dbReference>
<feature type="transmembrane region" description="Helical" evidence="5">
    <location>
        <begin position="448"/>
        <end position="470"/>
    </location>
</feature>
<dbReference type="OrthoDB" id="660555at2759"/>
<feature type="region of interest" description="Disordered" evidence="4">
    <location>
        <begin position="1092"/>
        <end position="1118"/>
    </location>
</feature>
<evidence type="ECO:0000313" key="8">
    <source>
        <dbReference type="EMBL" id="KAJ3599588.1"/>
    </source>
</evidence>
<evidence type="ECO:0000256" key="2">
    <source>
        <dbReference type="ARBA" id="ARBA00022729"/>
    </source>
</evidence>
<feature type="compositionally biased region" description="Basic and acidic residues" evidence="4">
    <location>
        <begin position="575"/>
        <end position="589"/>
    </location>
</feature>
<feature type="compositionally biased region" description="Low complexity" evidence="4">
    <location>
        <begin position="854"/>
        <end position="866"/>
    </location>
</feature>
<feature type="region of interest" description="Disordered" evidence="4">
    <location>
        <begin position="690"/>
        <end position="712"/>
    </location>
</feature>
<feature type="compositionally biased region" description="Polar residues" evidence="4">
    <location>
        <begin position="606"/>
        <end position="622"/>
    </location>
</feature>
<keyword evidence="5" id="KW-0812">Transmembrane</keyword>
<feature type="region of interest" description="Disordered" evidence="4">
    <location>
        <begin position="487"/>
        <end position="533"/>
    </location>
</feature>
<feature type="compositionally biased region" description="Basic and acidic residues" evidence="4">
    <location>
        <begin position="3029"/>
        <end position="3041"/>
    </location>
</feature>
<feature type="region of interest" description="Disordered" evidence="4">
    <location>
        <begin position="2044"/>
        <end position="2070"/>
    </location>
</feature>
<dbReference type="InterPro" id="IPR036179">
    <property type="entry name" value="Ig-like_dom_sf"/>
</dbReference>
<evidence type="ECO:0000259" key="7">
    <source>
        <dbReference type="SMART" id="SM00409"/>
    </source>
</evidence>
<name>A0A9Q0E449_9TELE</name>
<comment type="caution">
    <text evidence="8">The sequence shown here is derived from an EMBL/GenBank/DDBJ whole genome shotgun (WGS) entry which is preliminary data.</text>
</comment>
<evidence type="ECO:0000256" key="3">
    <source>
        <dbReference type="ARBA" id="ARBA00022737"/>
    </source>
</evidence>
<keyword evidence="2" id="KW-0732">Signal</keyword>
<keyword evidence="5" id="KW-1133">Transmembrane helix</keyword>
<keyword evidence="1" id="KW-0433">Leucine-rich repeat</keyword>
<keyword evidence="9" id="KW-1185">Reference proteome</keyword>
<dbReference type="Pfam" id="PF13855">
    <property type="entry name" value="LRR_8"/>
    <property type="match status" value="1"/>
</dbReference>
<proteinExistence type="predicted"/>
<accession>A0A9Q0E449</accession>
<protein>
    <recommendedName>
        <fullName evidence="10">Ig-like domain-containing protein</fullName>
    </recommendedName>
</protein>
<dbReference type="Proteomes" id="UP001148018">
    <property type="component" value="Unassembled WGS sequence"/>
</dbReference>
<keyword evidence="3" id="KW-0677">Repeat</keyword>
<feature type="compositionally biased region" description="Polar residues" evidence="4">
    <location>
        <begin position="2988"/>
        <end position="3014"/>
    </location>
</feature>
<feature type="region of interest" description="Disordered" evidence="4">
    <location>
        <begin position="1689"/>
        <end position="1709"/>
    </location>
</feature>
<dbReference type="PANTHER" id="PTHR45617">
    <property type="entry name" value="LEUCINE RICH REPEAT FAMILY PROTEIN"/>
    <property type="match status" value="1"/>
</dbReference>
<feature type="region of interest" description="Disordered" evidence="4">
    <location>
        <begin position="550"/>
        <end position="646"/>
    </location>
</feature>
<dbReference type="EMBL" id="JANIIK010000048">
    <property type="protein sequence ID" value="KAJ3599588.1"/>
    <property type="molecule type" value="Genomic_DNA"/>
</dbReference>
<feature type="region of interest" description="Disordered" evidence="4">
    <location>
        <begin position="2703"/>
        <end position="2740"/>
    </location>
</feature>
<dbReference type="Gene3D" id="2.60.40.10">
    <property type="entry name" value="Immunoglobulins"/>
    <property type="match status" value="1"/>
</dbReference>
<feature type="compositionally biased region" description="Basic and acidic residues" evidence="4">
    <location>
        <begin position="550"/>
        <end position="565"/>
    </location>
</feature>
<reference evidence="8" key="1">
    <citation type="submission" date="2022-07" db="EMBL/GenBank/DDBJ databases">
        <title>Chromosome-level genome of Muraenolepis orangiensis.</title>
        <authorList>
            <person name="Kim J."/>
        </authorList>
    </citation>
    <scope>NUCLEOTIDE SEQUENCE</scope>
    <source>
        <strain evidence="8">KU_S4_2022</strain>
        <tissue evidence="8">Muscle</tissue>
    </source>
</reference>
<dbReference type="SMART" id="SM00369">
    <property type="entry name" value="LRR_TYP"/>
    <property type="match status" value="5"/>
</dbReference>
<dbReference type="Gene3D" id="3.80.10.10">
    <property type="entry name" value="Ribonuclease Inhibitor"/>
    <property type="match status" value="2"/>
</dbReference>
<feature type="region of interest" description="Disordered" evidence="4">
    <location>
        <begin position="1795"/>
        <end position="1827"/>
    </location>
</feature>
<dbReference type="InterPro" id="IPR032675">
    <property type="entry name" value="LRR_dom_sf"/>
</dbReference>
<feature type="region of interest" description="Disordered" evidence="4">
    <location>
        <begin position="1300"/>
        <end position="1331"/>
    </location>
</feature>
<dbReference type="PROSITE" id="PS51450">
    <property type="entry name" value="LRR"/>
    <property type="match status" value="2"/>
</dbReference>
<evidence type="ECO:0000313" key="9">
    <source>
        <dbReference type="Proteomes" id="UP001148018"/>
    </source>
</evidence>
<evidence type="ECO:0000256" key="1">
    <source>
        <dbReference type="ARBA" id="ARBA00022614"/>
    </source>
</evidence>
<dbReference type="SUPFAM" id="SSF48726">
    <property type="entry name" value="Immunoglobulin"/>
    <property type="match status" value="1"/>
</dbReference>
<gene>
    <name evidence="8" type="ORF">NHX12_033544</name>
</gene>
<sequence length="3125" mass="347258">MCVLERTCIILDFELQLQEKDQLSCGTEDRQIYHHQVMAWPRQPGLVVLLLLLGGPLGCWGPLGCRSLLPTCPDACVCPDRTLINCSSSGLRLAPRHPSMDGTTDLDLSHNLLSSLAPRRHNPQLRALRLGNNQISYLSLCLEKGSPDGGRLRRRPPGVRRNRSCVSWAPGLLLLSMERNGLVEPPHGLGGSRSLQVLQLSFNQISTLEAGHLKGLGQLKELHLHHNLLSSLHPQAFMGLTSLTVIDLRFNLLTSISPATFLSPRGGLEVRGGANPWRCDCDMASLRRWTALDVDGDQRLWLDIVCSSPSSLAGRDLLRLQEEDLGCLNPPGFHQDLTVAHGASVLLPCFTQQGSTWWTPKGQMSANESHAGLLISDITERDVGLYICMSQSHQDFVSVYNLKIREIGGGQPRANGRLPRSLPGDSLALRSAKLSSGQVRAQTAENNLGLAVGLSVFFTFLVAFILGVLARPYIDVLWRMACRKKNASPQPGSVSSTGQGPHDNQAYSDQEDDPESVPHRERRVTFSTADSQEQSSMDYYDTLAWKQREEAHGKDSLEDRRRAADPEQTLSQFEHIPDGNEQSEKRSLSSDEEQDNRTRTQKKSWKASSSQPVDDCIQQKTTHLNETRLTDQDQLNDNGEAFDFPESIQSGSARSSIFGSFNHSKNNVFPPSKQPIGISSQEIWKGELQNAQMAPDHSDSSQSSSCESDDEVTEYTFNHGAADEDGETGRISKSISYHNVSNSTLSVPSNNNVQHTSAVASDLSISQGPITEKKMVRREWDLERSPFEQSDINKQNNTWPKLDLSRVTRVKRRLDIKVATESTGPAVTQKDTDQGSRWSQLDIGNANQVKQPVDIKASNDSTSSSSDGDEDPTDVRVKIEKTSPPIVHLGRNREYEMNVQNESWPVVDLSRVTGVKRRLDIKVVTVTTVPAVTLKDTDHDYRYHVKPHPDIKASIKSTSSSSDSEEENMGPLVNLNDTYVKTKVEKAYQPHLHLGTVKPIKDFEINAQEDRWPELELSKVTGIKRRLDIKVATPSPDVTSSIGESGEDDRWPKLDLANITGIKRHLDIKVATESTVPAVTLKDTDQGYRYHVKPHPDIKASTDFTSSSSDREEETSDVSIEIEKTSPPIVHLGTNKKYEMNVQNESWPVVDLSRLIGVKKRLDIKVVTETTVPAVTLKDTDHDYRYHVKPRPDIKASIKSTSSSSDGEEENMGPVVNLDDTYVKTKVGNAYQPHLHLGTVKPIKDLEINAQEDRWPKLDLTNITGINRRLDIKVATESTGPAVTLKDTDQGSRWSQLDIGNANQVKQPVDIKASTDSTSSSSDGDEDPTDVRVKIEKTSPPIVHLGRNREYEMNVQNESWPVVDLSRVTGIKRRLDIKVATPSPDVTSSIGESGEDDRWPKLDLANITGIKRHLDIKVATESTVPAVTLKDTDQGYRYHVKPHPDIKASTDFTSSSSDSEEETSDVSIEIEKTSPPIVHLGTNKKYEMNVQNESWPVVDLSRLIGVKRRLDIKVVTETTVPAVTLKDTDHDYRYHVKPRPDIKASIKSTSSSSDREEENMGPLVNLDDTYVKTKVENSYQPHLHLGTVKPIKDFEINAQEDRWPELELSKVTGIKRRLDIKVATPSPDVISSIGESGEDDRWPKLDLTNITGIKPRPYIKVATESTVPAVTQKDTDQGYRYHVKPRPDIKASIKSTSSSSDSEEENMGPAVNLDDTYVKTKVGNAYQPHLHLGTVKPIKNLEINAQEDRWPELDLTNITGINRRLDIKVATESTGPAVTQKDTDQGSRWSQLDIGNANQVKQPVDIKASTDSTSSSSDGDEDPTDVRVKIEKTSPPIVHLGRNREYEMNVQNECWPVVDLSRVTGVKRRLDIKVVTVTTVPAVTLKDTDHDYRYHVKPRPDIKASIKSTSSSSDSEEENMGPLVNLDDTYVKTKVENAYQPHLHLGTVKPIKDFEINAQEDRWPELELSKVTGIKRRLDIKVATPSPDVTSSIGESGEDDRWPKLDLANITGIKRHLDIKVATESTVPAVTLKDTDQGYRYHVKPHPDIKASTDFTSSSSDSEEETSDVSIEIEKTSPPIVHLGTNKKYEMNVQNESWPVVDLSRLIGVKKRLDIKVVTETTVPAVTLKDTDHDYRYHVKPRPDIKASIKSTSSSSDREEENMGPLVNLDDTYVKTKVENSYQPHLHLGTVKPIKDFEINAQEDRWPKLDLTNITGINRRLDIKVATESTGPAVTLKDTDQGSRWSQLDIGNANQVKQPVDIKASTDSTSSSSDGDEDPTDVRVKIEKTSPPIVHLGRNREYEMNVQNESWPVVDLSRVTGVKRRLDIKVVTVTTVPAVTLKDTDHDYRYHVKPRPDIKASIKSTSSNSEEENMGPLVNLDDTYVKTKVENAYQPHLHLGTVKPIKDFEINAQEDRWPELELSKVTGIKRRLDIKVATPSPDVTSSIGESGKLDLTNIIGIKPQPYIKVATESTGPAVTLKDTDQGSRWSQLNIGNANQVKQPVDIKASTDYTSSSSDGDEDPTDVRVKIEKTSPPIVHLGRNREYEMNVQNESWPVVDLSRVTGVKRRLDIKVVTVTTVPAVTLKDTDHDYRYHVKPRPDIKASTDFTSSSSDSEEENMGPVVNLDDTYVKTKLENAYRPPLHLGTVKPIKNLEINANNDRWPELDLSRIPRIKRRLDIKASTEIPGSAVTLEDRWPRCLDIKAPTPSPEMTSSGSRVSPQSSSHSESEVKVQTVKQEREGPAVGTIGQIRWPDLNPFVPRINRRLDVKAPSPIPPPGDREDEKIVHPGPDNTSTSHLASRLAGLNLGTSHLDISKAAPIKVLSETDILSSSGDRVEGKEWDLKRGTVMESEINAQNKTWPLVDLGNVTGVKRRLDLKIATPPPDITSSSSETVEDNHWTKLALSFHRIKQRLDIKAATRSSKSSDLSIEDRWKTQIQDVQPLLDAPPPVPDCPPPDSASGESEDDVTQVTDFTEYRTHGPGHSFALSDSGTSDTKVASSLKTGDEQTWSSVTDTRERKGLGALRAMSSERKRWDTDHKGPSGPLKRTGSRVDVPSLNYSGSGKDLELHTSVIQEATAPGRLPRSLQRTGYQSRLMGRYVQGEDTKDILQNTPQFDLSNPVTEV</sequence>
<dbReference type="SMART" id="SM00082">
    <property type="entry name" value="LRRCT"/>
    <property type="match status" value="1"/>
</dbReference>